<evidence type="ECO:0000313" key="1">
    <source>
        <dbReference type="EMBL" id="TYC61484.1"/>
    </source>
</evidence>
<accession>A0A6C2D6F8</accession>
<organism evidence="1 2">
    <name type="scientific">Zoogloea oleivorans</name>
    <dbReference type="NCBI Taxonomy" id="1552750"/>
    <lineage>
        <taxon>Bacteria</taxon>
        <taxon>Pseudomonadati</taxon>
        <taxon>Pseudomonadota</taxon>
        <taxon>Betaproteobacteria</taxon>
        <taxon>Rhodocyclales</taxon>
        <taxon>Zoogloeaceae</taxon>
        <taxon>Zoogloea</taxon>
    </lineage>
</organism>
<dbReference type="EMBL" id="SDKK01000002">
    <property type="protein sequence ID" value="TYC61484.1"/>
    <property type="molecule type" value="Genomic_DNA"/>
</dbReference>
<dbReference type="RefSeq" id="WP_148577478.1">
    <property type="nucleotide sequence ID" value="NZ_SDKK01000002.1"/>
</dbReference>
<keyword evidence="2" id="KW-1185">Reference proteome</keyword>
<gene>
    <name evidence="1" type="ORF">ETQ85_02110</name>
</gene>
<protein>
    <submittedName>
        <fullName evidence="1">Uncharacterized protein</fullName>
    </submittedName>
</protein>
<dbReference type="AlphaFoldDB" id="A0A6C2D6F8"/>
<dbReference type="Proteomes" id="UP000389128">
    <property type="component" value="Unassembled WGS sequence"/>
</dbReference>
<name>A0A6C2D6F8_9RHOO</name>
<sequence length="248" mass="26672">MFSDRMPKALRFVLITLALAGTYLLLQHFWLGVAELGSRWQTRLDWSSTAKDAAEVAARSREAEARLPAERRSGAFRLGWQLGYVAELLGSQALSDVTLRQQGDARLAPLVAEAGVLAESMGVGPAKWPAVTTADEFARLQTRFEDDESGLGQRIESTLSLRHRHLYLAGVHAGINQAVVMASGGSLFNGSSAALFVRHATLAGVPPATWMDLTHAPEGSTPALRVARFQAALMRFDAALAASPVEGH</sequence>
<evidence type="ECO:0000313" key="2">
    <source>
        <dbReference type="Proteomes" id="UP000389128"/>
    </source>
</evidence>
<proteinExistence type="predicted"/>
<comment type="caution">
    <text evidence="1">The sequence shown here is derived from an EMBL/GenBank/DDBJ whole genome shotgun (WGS) entry which is preliminary data.</text>
</comment>
<reference evidence="1 2" key="1">
    <citation type="submission" date="2019-01" db="EMBL/GenBank/DDBJ databases">
        <title>Zoogloea oleivorans genome sequencing and assembly.</title>
        <authorList>
            <person name="Tancsics A."/>
            <person name="Farkas M."/>
            <person name="Kriszt B."/>
            <person name="Maroti G."/>
            <person name="Horvath B."/>
        </authorList>
    </citation>
    <scope>NUCLEOTIDE SEQUENCE [LARGE SCALE GENOMIC DNA]</scope>
    <source>
        <strain evidence="1 2">Buc</strain>
    </source>
</reference>